<gene>
    <name evidence="2" type="ORF">GRI48_13390</name>
</gene>
<feature type="domain" description="Transcription regulator PadR N-terminal" evidence="1">
    <location>
        <begin position="14"/>
        <end position="71"/>
    </location>
</feature>
<dbReference type="Proteomes" id="UP000445582">
    <property type="component" value="Unassembled WGS sequence"/>
</dbReference>
<dbReference type="OrthoDB" id="7189837at2"/>
<evidence type="ECO:0000259" key="1">
    <source>
        <dbReference type="Pfam" id="PF03551"/>
    </source>
</evidence>
<dbReference type="InterPro" id="IPR052509">
    <property type="entry name" value="Metal_resp_DNA-bind_regulator"/>
</dbReference>
<proteinExistence type="predicted"/>
<dbReference type="InterPro" id="IPR005149">
    <property type="entry name" value="Tscrpt_reg_PadR_N"/>
</dbReference>
<reference evidence="2 3" key="1">
    <citation type="submission" date="2019-12" db="EMBL/GenBank/DDBJ databases">
        <title>Genomic-based taxomic classification of the family Erythrobacteraceae.</title>
        <authorList>
            <person name="Xu L."/>
        </authorList>
    </citation>
    <scope>NUCLEOTIDE SEQUENCE [LARGE SCALE GENOMIC DNA]</scope>
    <source>
        <strain evidence="2 3">MCCC 1A09965</strain>
    </source>
</reference>
<dbReference type="InterPro" id="IPR036390">
    <property type="entry name" value="WH_DNA-bd_sf"/>
</dbReference>
<protein>
    <submittedName>
        <fullName evidence="2">PadR family transcriptional regulator</fullName>
    </submittedName>
</protein>
<organism evidence="2 3">
    <name type="scientific">Qipengyuania oceanensis</name>
    <dbReference type="NCBI Taxonomy" id="1463597"/>
    <lineage>
        <taxon>Bacteria</taxon>
        <taxon>Pseudomonadati</taxon>
        <taxon>Pseudomonadota</taxon>
        <taxon>Alphaproteobacteria</taxon>
        <taxon>Sphingomonadales</taxon>
        <taxon>Erythrobacteraceae</taxon>
        <taxon>Qipengyuania</taxon>
    </lineage>
</organism>
<dbReference type="SUPFAM" id="SSF46785">
    <property type="entry name" value="Winged helix' DNA-binding domain"/>
    <property type="match status" value="1"/>
</dbReference>
<dbReference type="InterPro" id="IPR036388">
    <property type="entry name" value="WH-like_DNA-bd_sf"/>
</dbReference>
<dbReference type="EMBL" id="WTYN01000005">
    <property type="protein sequence ID" value="MXO63997.1"/>
    <property type="molecule type" value="Genomic_DNA"/>
</dbReference>
<name>A0A844YJ71_9SPHN</name>
<keyword evidence="3" id="KW-1185">Reference proteome</keyword>
<accession>A0A844YJ71</accession>
<dbReference type="PANTHER" id="PTHR33169">
    <property type="entry name" value="PADR-FAMILY TRANSCRIPTIONAL REGULATOR"/>
    <property type="match status" value="1"/>
</dbReference>
<dbReference type="PANTHER" id="PTHR33169:SF14">
    <property type="entry name" value="TRANSCRIPTIONAL REGULATOR RV3488"/>
    <property type="match status" value="1"/>
</dbReference>
<evidence type="ECO:0000313" key="3">
    <source>
        <dbReference type="Proteomes" id="UP000445582"/>
    </source>
</evidence>
<dbReference type="AlphaFoldDB" id="A0A844YJ71"/>
<sequence>MLAVLAALYDQAPKTIHGYDLMQQTGLKSGSLYPILMRMSDQGLVSSQWCEPTAPGRPPRHAYRLTATGLALAREVRADPGSFGLSGARA</sequence>
<dbReference type="Gene3D" id="1.10.10.10">
    <property type="entry name" value="Winged helix-like DNA-binding domain superfamily/Winged helix DNA-binding domain"/>
    <property type="match status" value="1"/>
</dbReference>
<dbReference type="Pfam" id="PF03551">
    <property type="entry name" value="PadR"/>
    <property type="match status" value="1"/>
</dbReference>
<evidence type="ECO:0000313" key="2">
    <source>
        <dbReference type="EMBL" id="MXO63997.1"/>
    </source>
</evidence>
<comment type="caution">
    <text evidence="2">The sequence shown here is derived from an EMBL/GenBank/DDBJ whole genome shotgun (WGS) entry which is preliminary data.</text>
</comment>